<dbReference type="AlphaFoldDB" id="A0A3P6DPI7"/>
<dbReference type="EMBL" id="LR031875">
    <property type="protein sequence ID" value="VDD29350.1"/>
    <property type="molecule type" value="Genomic_DNA"/>
</dbReference>
<gene>
    <name evidence="1" type="ORF">BOLC9T54673H</name>
</gene>
<organism evidence="1">
    <name type="scientific">Brassica oleracea</name>
    <name type="common">Wild cabbage</name>
    <dbReference type="NCBI Taxonomy" id="3712"/>
    <lineage>
        <taxon>Eukaryota</taxon>
        <taxon>Viridiplantae</taxon>
        <taxon>Streptophyta</taxon>
        <taxon>Embryophyta</taxon>
        <taxon>Tracheophyta</taxon>
        <taxon>Spermatophyta</taxon>
        <taxon>Magnoliopsida</taxon>
        <taxon>eudicotyledons</taxon>
        <taxon>Gunneridae</taxon>
        <taxon>Pentapetalae</taxon>
        <taxon>rosids</taxon>
        <taxon>malvids</taxon>
        <taxon>Brassicales</taxon>
        <taxon>Brassicaceae</taxon>
        <taxon>Brassiceae</taxon>
        <taxon>Brassica</taxon>
    </lineage>
</organism>
<accession>A0A3P6DPI7</accession>
<evidence type="ECO:0000313" key="1">
    <source>
        <dbReference type="EMBL" id="VDD29350.1"/>
    </source>
</evidence>
<name>A0A3P6DPI7_BRAOL</name>
<proteinExistence type="predicted"/>
<sequence>MSSSSSDGVDEAVEEWFDKEFDNLVDSLVNDQAKKPKRRAYYERHREEGHNQLWNDYLREHATYPRKCLEDVFECTTIVPSRLWML</sequence>
<protein>
    <submittedName>
        <fullName evidence="1">Uncharacterized protein</fullName>
    </submittedName>
</protein>
<reference evidence="1" key="1">
    <citation type="submission" date="2018-11" db="EMBL/GenBank/DDBJ databases">
        <authorList>
            <consortium name="Genoscope - CEA"/>
            <person name="William W."/>
        </authorList>
    </citation>
    <scope>NUCLEOTIDE SEQUENCE</scope>
</reference>